<protein>
    <submittedName>
        <fullName evidence="1">Uncharacterized protein</fullName>
    </submittedName>
</protein>
<dbReference type="SUPFAM" id="SSF47598">
    <property type="entry name" value="Ribbon-helix-helix"/>
    <property type="match status" value="1"/>
</dbReference>
<sequence length="61" mass="6870">MTKTHYITKKQVSMAKTTITLPTEILKFVADKATQKNITKSGYIELLVKKDMKASINALLE</sequence>
<organism evidence="1">
    <name type="scientific">uncultured Caudovirales phage</name>
    <dbReference type="NCBI Taxonomy" id="2100421"/>
    <lineage>
        <taxon>Viruses</taxon>
        <taxon>Duplodnaviria</taxon>
        <taxon>Heunggongvirae</taxon>
        <taxon>Uroviricota</taxon>
        <taxon>Caudoviricetes</taxon>
        <taxon>Peduoviridae</taxon>
        <taxon>Maltschvirus</taxon>
        <taxon>Maltschvirus maltsch</taxon>
    </lineage>
</organism>
<dbReference type="GO" id="GO:0006355">
    <property type="term" value="P:regulation of DNA-templated transcription"/>
    <property type="evidence" value="ECO:0007669"/>
    <property type="project" value="InterPro"/>
</dbReference>
<name>A0A6J5MZB4_9CAUD</name>
<evidence type="ECO:0000313" key="1">
    <source>
        <dbReference type="EMBL" id="CAB4150350.1"/>
    </source>
</evidence>
<accession>A0A6J5MZB4</accession>
<dbReference type="InterPro" id="IPR010985">
    <property type="entry name" value="Ribbon_hlx_hlx"/>
</dbReference>
<proteinExistence type="predicted"/>
<reference evidence="1" key="1">
    <citation type="submission" date="2020-04" db="EMBL/GenBank/DDBJ databases">
        <authorList>
            <person name="Chiriac C."/>
            <person name="Salcher M."/>
            <person name="Ghai R."/>
            <person name="Kavagutti S V."/>
        </authorList>
    </citation>
    <scope>NUCLEOTIDE SEQUENCE</scope>
</reference>
<dbReference type="EMBL" id="LR796543">
    <property type="protein sequence ID" value="CAB4150350.1"/>
    <property type="molecule type" value="Genomic_DNA"/>
</dbReference>
<gene>
    <name evidence="1" type="ORF">UFOVP571_27</name>
</gene>